<keyword evidence="1" id="KW-0812">Transmembrane</keyword>
<organism evidence="2 3">
    <name type="scientific">Lysobacter soli</name>
    <dbReference type="NCBI Taxonomy" id="453783"/>
    <lineage>
        <taxon>Bacteria</taxon>
        <taxon>Pseudomonadati</taxon>
        <taxon>Pseudomonadota</taxon>
        <taxon>Gammaproteobacteria</taxon>
        <taxon>Lysobacterales</taxon>
        <taxon>Lysobacteraceae</taxon>
        <taxon>Lysobacter</taxon>
    </lineage>
</organism>
<keyword evidence="3" id="KW-1185">Reference proteome</keyword>
<dbReference type="EMBL" id="QTJR01000011">
    <property type="protein sequence ID" value="RDY66104.1"/>
    <property type="molecule type" value="Genomic_DNA"/>
</dbReference>
<sequence length="92" mass="10042">MSPVALWWLAAWLALNAATVLVFAYDKAIAGGTRRRVPERTLLTLALLGGSPGALLAMALFRHKTAKAAFRRAMMAIVALQVIVLGLFYLFR</sequence>
<comment type="caution">
    <text evidence="2">The sequence shown here is derived from an EMBL/GenBank/DDBJ whole genome shotgun (WGS) entry which is preliminary data.</text>
</comment>
<feature type="transmembrane region" description="Helical" evidence="1">
    <location>
        <begin position="73"/>
        <end position="91"/>
    </location>
</feature>
<reference evidence="2 3" key="1">
    <citation type="submission" date="2018-08" db="EMBL/GenBank/DDBJ databases">
        <title>Lysobacter soli KCTC 22011, whole genome shotgun sequence.</title>
        <authorList>
            <person name="Zhang X."/>
            <person name="Feng G."/>
            <person name="Zhu H."/>
        </authorList>
    </citation>
    <scope>NUCLEOTIDE SEQUENCE [LARGE SCALE GENOMIC DNA]</scope>
    <source>
        <strain evidence="2 3">KCTC 22011</strain>
    </source>
</reference>
<keyword evidence="1" id="KW-0472">Membrane</keyword>
<name>A0A3D8V9M1_9GAMM</name>
<keyword evidence="1" id="KW-1133">Transmembrane helix</keyword>
<gene>
    <name evidence="2" type="ORF">DX912_14090</name>
</gene>
<dbReference type="Proteomes" id="UP000256829">
    <property type="component" value="Unassembled WGS sequence"/>
</dbReference>
<evidence type="ECO:0000256" key="1">
    <source>
        <dbReference type="SAM" id="Phobius"/>
    </source>
</evidence>
<evidence type="ECO:0000313" key="2">
    <source>
        <dbReference type="EMBL" id="RDY66104.1"/>
    </source>
</evidence>
<dbReference type="Pfam" id="PF06961">
    <property type="entry name" value="DUF1294"/>
    <property type="match status" value="1"/>
</dbReference>
<feature type="transmembrane region" description="Helical" evidence="1">
    <location>
        <begin position="40"/>
        <end position="61"/>
    </location>
</feature>
<protein>
    <submittedName>
        <fullName evidence="2">DUF1294 domain-containing protein</fullName>
    </submittedName>
</protein>
<proteinExistence type="predicted"/>
<accession>A0A3D8V9M1</accession>
<dbReference type="InterPro" id="IPR010718">
    <property type="entry name" value="DUF1294"/>
</dbReference>
<evidence type="ECO:0000313" key="3">
    <source>
        <dbReference type="Proteomes" id="UP000256829"/>
    </source>
</evidence>
<dbReference type="AlphaFoldDB" id="A0A3D8V9M1"/>